<evidence type="ECO:0000313" key="2">
    <source>
        <dbReference type="Proteomes" id="UP000631114"/>
    </source>
</evidence>
<reference evidence="1 2" key="1">
    <citation type="submission" date="2020-10" db="EMBL/GenBank/DDBJ databases">
        <title>The Coptis chinensis genome and diversification of protoberbering-type alkaloids.</title>
        <authorList>
            <person name="Wang B."/>
            <person name="Shu S."/>
            <person name="Song C."/>
            <person name="Liu Y."/>
        </authorList>
    </citation>
    <scope>NUCLEOTIDE SEQUENCE [LARGE SCALE GENOMIC DNA]</scope>
    <source>
        <strain evidence="1">HL-2020</strain>
        <tissue evidence="1">Leaf</tissue>
    </source>
</reference>
<dbReference type="AlphaFoldDB" id="A0A835HML8"/>
<feature type="non-terminal residue" evidence="1">
    <location>
        <position position="1"/>
    </location>
</feature>
<evidence type="ECO:0000313" key="1">
    <source>
        <dbReference type="EMBL" id="KAF9602175.1"/>
    </source>
</evidence>
<comment type="caution">
    <text evidence="1">The sequence shown here is derived from an EMBL/GenBank/DDBJ whole genome shotgun (WGS) entry which is preliminary data.</text>
</comment>
<proteinExistence type="predicted"/>
<keyword evidence="2" id="KW-1185">Reference proteome</keyword>
<dbReference type="EMBL" id="JADFTS010000006">
    <property type="protein sequence ID" value="KAF9602175.1"/>
    <property type="molecule type" value="Genomic_DNA"/>
</dbReference>
<protein>
    <submittedName>
        <fullName evidence="1">Uncharacterized protein</fullName>
    </submittedName>
</protein>
<accession>A0A835HML8</accession>
<gene>
    <name evidence="1" type="ORF">IFM89_025475</name>
</gene>
<organism evidence="1 2">
    <name type="scientific">Coptis chinensis</name>
    <dbReference type="NCBI Taxonomy" id="261450"/>
    <lineage>
        <taxon>Eukaryota</taxon>
        <taxon>Viridiplantae</taxon>
        <taxon>Streptophyta</taxon>
        <taxon>Embryophyta</taxon>
        <taxon>Tracheophyta</taxon>
        <taxon>Spermatophyta</taxon>
        <taxon>Magnoliopsida</taxon>
        <taxon>Ranunculales</taxon>
        <taxon>Ranunculaceae</taxon>
        <taxon>Coptidoideae</taxon>
        <taxon>Coptis</taxon>
    </lineage>
</organism>
<sequence>MLELEFCTWQYIERNNFGIFFASGNGVSDAQEDHGWLKCIEGRYVSMFLLYSANDRPPLFSRTLLQVPNSGHLAYKDGVEAFKNGAYQ</sequence>
<name>A0A835HML8_9MAGN</name>
<dbReference type="Proteomes" id="UP000631114">
    <property type="component" value="Unassembled WGS sequence"/>
</dbReference>